<evidence type="ECO:0000313" key="1">
    <source>
        <dbReference type="EMBL" id="MBB6053558.1"/>
    </source>
</evidence>
<organism evidence="1 2">
    <name type="scientific">Armatimonas rosea</name>
    <dbReference type="NCBI Taxonomy" id="685828"/>
    <lineage>
        <taxon>Bacteria</taxon>
        <taxon>Bacillati</taxon>
        <taxon>Armatimonadota</taxon>
        <taxon>Armatimonadia</taxon>
        <taxon>Armatimonadales</taxon>
        <taxon>Armatimonadaceae</taxon>
        <taxon>Armatimonas</taxon>
    </lineage>
</organism>
<protein>
    <recommendedName>
        <fullName evidence="3">NurA domain-containing protein</fullName>
    </recommendedName>
</protein>
<keyword evidence="2" id="KW-1185">Reference proteome</keyword>
<dbReference type="EMBL" id="JACHGW010000007">
    <property type="protein sequence ID" value="MBB6053558.1"/>
    <property type="molecule type" value="Genomic_DNA"/>
</dbReference>
<gene>
    <name evidence="1" type="ORF">HNQ39_005393</name>
</gene>
<evidence type="ECO:0008006" key="3">
    <source>
        <dbReference type="Google" id="ProtNLM"/>
    </source>
</evidence>
<sequence length="378" mass="41281">MSSDIGADLPDQIVRQILGKAAEVAGGVRELFESVDSRREALRMQLQLAGRIRHTDDLPCVEPQPCCAIDGGAAVEKGLGMDTALAVAVGVEGLGGQGIWADIPFAAWQKTLQHEGEATGSTCRAVMTTLELSLLHTAPHRIVLLDGSHLTPVISLNAALSIGNDGLRQELAHNFEHYATADALHTAMFKPEIVAVVKYDGTRDLGETWLGGQLKLDDRTAMTLLLKEDEFTEPVPLGLTQKSKRNWIAKEIQKLTPSDAVREQVREAVNEAVSQVRTDGLFATYYKPQPWSHAFRLEIKKEITQSPERLAEVFATVKAQVVSPEIREPYPQWVADRMAKSVGDALVALRTAVNYDLADAGLSEYVALVAHSYRTEAL</sequence>
<dbReference type="AlphaFoldDB" id="A0A7W9SW95"/>
<comment type="caution">
    <text evidence="1">The sequence shown here is derived from an EMBL/GenBank/DDBJ whole genome shotgun (WGS) entry which is preliminary data.</text>
</comment>
<accession>A0A7W9SW95</accession>
<evidence type="ECO:0000313" key="2">
    <source>
        <dbReference type="Proteomes" id="UP000520814"/>
    </source>
</evidence>
<name>A0A7W9SW95_ARMRO</name>
<reference evidence="1 2" key="1">
    <citation type="submission" date="2020-08" db="EMBL/GenBank/DDBJ databases">
        <title>Genomic Encyclopedia of Type Strains, Phase IV (KMG-IV): sequencing the most valuable type-strain genomes for metagenomic binning, comparative biology and taxonomic classification.</title>
        <authorList>
            <person name="Goeker M."/>
        </authorList>
    </citation>
    <scope>NUCLEOTIDE SEQUENCE [LARGE SCALE GENOMIC DNA]</scope>
    <source>
        <strain evidence="1 2">DSM 23562</strain>
    </source>
</reference>
<dbReference type="RefSeq" id="WP_184203648.1">
    <property type="nucleotide sequence ID" value="NZ_JACHGW010000007.1"/>
</dbReference>
<proteinExistence type="predicted"/>
<dbReference type="Proteomes" id="UP000520814">
    <property type="component" value="Unassembled WGS sequence"/>
</dbReference>